<organism evidence="3 4">
    <name type="scientific">Porphyromonas gulae</name>
    <dbReference type="NCBI Taxonomy" id="111105"/>
    <lineage>
        <taxon>Bacteria</taxon>
        <taxon>Pseudomonadati</taxon>
        <taxon>Bacteroidota</taxon>
        <taxon>Bacteroidia</taxon>
        <taxon>Bacteroidales</taxon>
        <taxon>Porphyromonadaceae</taxon>
        <taxon>Porphyromonas</taxon>
    </lineage>
</organism>
<name>A0A0A2F1P0_9PORP</name>
<dbReference type="PANTHER" id="PTHR11070:SF2">
    <property type="entry name" value="ATP-DEPENDENT DNA HELICASE SRS2"/>
    <property type="match status" value="1"/>
</dbReference>
<dbReference type="PANTHER" id="PTHR11070">
    <property type="entry name" value="UVRD / RECB / PCRA DNA HELICASE FAMILY MEMBER"/>
    <property type="match status" value="1"/>
</dbReference>
<dbReference type="OrthoDB" id="9787585at2"/>
<dbReference type="RefSeq" id="WP_039421525.1">
    <property type="nucleotide sequence ID" value="NZ_JRAI01000063.1"/>
</dbReference>
<proteinExistence type="predicted"/>
<dbReference type="GO" id="GO:0005524">
    <property type="term" value="F:ATP binding"/>
    <property type="evidence" value="ECO:0007669"/>
    <property type="project" value="InterPro"/>
</dbReference>
<dbReference type="Proteomes" id="UP000030130">
    <property type="component" value="Unassembled WGS sequence"/>
</dbReference>
<dbReference type="GO" id="GO:0003677">
    <property type="term" value="F:DNA binding"/>
    <property type="evidence" value="ECO:0007669"/>
    <property type="project" value="InterPro"/>
</dbReference>
<dbReference type="EMBL" id="JRAI01000063">
    <property type="protein sequence ID" value="KGN84936.1"/>
    <property type="molecule type" value="Genomic_DNA"/>
</dbReference>
<accession>A0A0A2F1P0</accession>
<dbReference type="SUPFAM" id="SSF52540">
    <property type="entry name" value="P-loop containing nucleoside triphosphate hydrolases"/>
    <property type="match status" value="1"/>
</dbReference>
<evidence type="ECO:0000313" key="3">
    <source>
        <dbReference type="EMBL" id="KGN84936.1"/>
    </source>
</evidence>
<reference evidence="3 4" key="1">
    <citation type="submission" date="2014-08" db="EMBL/GenBank/DDBJ databases">
        <title>Porphyromonas gulae strain:COT-052_OH1451 Genome sequencing.</title>
        <authorList>
            <person name="Wallis C."/>
            <person name="Deusch O."/>
            <person name="O'Flynn C."/>
            <person name="Davis I."/>
            <person name="Jospin G."/>
            <person name="Darling A.E."/>
            <person name="Coil D.A."/>
            <person name="Alexiev A."/>
            <person name="Horsfall A."/>
            <person name="Kirkwood N."/>
            <person name="Harris S."/>
            <person name="Eisen J.A."/>
        </authorList>
    </citation>
    <scope>NUCLEOTIDE SEQUENCE [LARGE SCALE GENOMIC DNA]</scope>
    <source>
        <strain evidence="4">COT-052 OH1451</strain>
    </source>
</reference>
<sequence length="666" mass="78177">MSNYFYLQLQLDVNKPEFVAQVEEYATTNKALIYVLDRPLAEQKKYDNYPKGMALIVLRPKHRIAILKIPEAESEQFNEHVEDIIEDIGYISDRYDYKGALGRPRVWKDRLISVHEAPITDVIQFWDDLSLNDPSDIKDVDLLISLLIGSINDIERVKSNVPETTLDKVKQKIQLFDADQTRFIYETPKKKTIRIQGLSGTGKTELLLHKLKELYTEDENAKICFTCHNKILATEISTRIPQFFNFMKVEQQIEWRKRLWCVNAWGSARDENSGAYRYICEFYGLPFYSLRSMSFESACKLAKEQITQKEEQLYAFTYMFVDESQDFPSQFIELCETVTEKTVYVAGDIFQSIFDENISRDITPDFLLGKCYRTDPKTLMFAHALGMGLFEQHKLRWLEKKEWEDCGYEVSVVNGEYHLTREPIRRFEDLDNSFESVRMKQVDTAPSLAIVDIISLAIVDIIKEIKEEHPTVLPEDIGIIFLDTEQYIYELASSIEAEVYESFQWEVNKAYESKQREPHKLLISNRNNVKGLEFPFVICVTREIRNSIIYRNALYTMLTRSFIQSYLITQTALCSEMKEGWDQIHLDKEMVIKEPSSAEKEQIQTRFRDSIRLLSLDDRLKTIFDRCEIPDSAQENLRQMLRQLPRVEGWEDDKLEEWVDANKKYV</sequence>
<evidence type="ECO:0000259" key="2">
    <source>
        <dbReference type="Pfam" id="PF13538"/>
    </source>
</evidence>
<protein>
    <recommendedName>
        <fullName evidence="1">DNA 3'-5' helicase II</fullName>
    </recommendedName>
</protein>
<dbReference type="InterPro" id="IPR027417">
    <property type="entry name" value="P-loop_NTPase"/>
</dbReference>
<gene>
    <name evidence="3" type="ORF">HR08_07725</name>
</gene>
<comment type="caution">
    <text evidence="3">The sequence shown here is derived from an EMBL/GenBank/DDBJ whole genome shotgun (WGS) entry which is preliminary data.</text>
</comment>
<dbReference type="InterPro" id="IPR027785">
    <property type="entry name" value="UvrD-like_helicase_C"/>
</dbReference>
<dbReference type="AlphaFoldDB" id="A0A0A2F1P0"/>
<dbReference type="GO" id="GO:0000725">
    <property type="term" value="P:recombinational repair"/>
    <property type="evidence" value="ECO:0007669"/>
    <property type="project" value="TreeGrafter"/>
</dbReference>
<feature type="domain" description="UvrD-like helicase C-terminal" evidence="2">
    <location>
        <begin position="523"/>
        <end position="568"/>
    </location>
</feature>
<dbReference type="Gene3D" id="3.40.50.300">
    <property type="entry name" value="P-loop containing nucleotide triphosphate hydrolases"/>
    <property type="match status" value="1"/>
</dbReference>
<evidence type="ECO:0000313" key="4">
    <source>
        <dbReference type="Proteomes" id="UP000030130"/>
    </source>
</evidence>
<dbReference type="Pfam" id="PF13538">
    <property type="entry name" value="UvrD_C_2"/>
    <property type="match status" value="1"/>
</dbReference>
<evidence type="ECO:0000256" key="1">
    <source>
        <dbReference type="ARBA" id="ARBA00034923"/>
    </source>
</evidence>
<dbReference type="Pfam" id="PF13245">
    <property type="entry name" value="AAA_19"/>
    <property type="match status" value="1"/>
</dbReference>
<dbReference type="InterPro" id="IPR000212">
    <property type="entry name" value="DNA_helicase_UvrD/REP"/>
</dbReference>
<dbReference type="GO" id="GO:0043138">
    <property type="term" value="F:3'-5' DNA helicase activity"/>
    <property type="evidence" value="ECO:0007669"/>
    <property type="project" value="TreeGrafter"/>
</dbReference>